<evidence type="ECO:0008006" key="3">
    <source>
        <dbReference type="Google" id="ProtNLM"/>
    </source>
</evidence>
<gene>
    <name evidence="1" type="ORF">RS86_03812</name>
</gene>
<evidence type="ECO:0000313" key="1">
    <source>
        <dbReference type="EMBL" id="KJL30867.1"/>
    </source>
</evidence>
<dbReference type="EMBL" id="JYIX01000040">
    <property type="protein sequence ID" value="KJL30867.1"/>
    <property type="molecule type" value="Genomic_DNA"/>
</dbReference>
<comment type="caution">
    <text evidence="1">The sequence shown here is derived from an EMBL/GenBank/DDBJ whole genome shotgun (WGS) entry which is preliminary data.</text>
</comment>
<evidence type="ECO:0000313" key="2">
    <source>
        <dbReference type="Proteomes" id="UP000033740"/>
    </source>
</evidence>
<name>A0A0F0LCD0_9MICO</name>
<keyword evidence="2" id="KW-1185">Reference proteome</keyword>
<dbReference type="PATRIC" id="fig|582680.6.peg.3899"/>
<dbReference type="InterPro" id="IPR011335">
    <property type="entry name" value="Restrct_endonuc-II-like"/>
</dbReference>
<reference evidence="1 2" key="1">
    <citation type="submission" date="2015-02" db="EMBL/GenBank/DDBJ databases">
        <title>Draft genome sequences of ten Microbacterium spp. with emphasis on heavy metal contaminated environments.</title>
        <authorList>
            <person name="Corretto E."/>
        </authorList>
    </citation>
    <scope>NUCLEOTIDE SEQUENCE [LARGE SCALE GENOMIC DNA]</scope>
    <source>
        <strain evidence="1 2">ARN176</strain>
    </source>
</reference>
<dbReference type="AlphaFoldDB" id="A0A0F0LCD0"/>
<protein>
    <recommendedName>
        <fullName evidence="3">DUF559 domain-containing protein</fullName>
    </recommendedName>
</protein>
<proteinExistence type="predicted"/>
<sequence length="306" mass="34849">MRDPLPEGLGPRFSVAEARSLGVARGRLRGSDLEAPFPGTRRIRDLGSGSEYRDRCRDYLPRLHDDQFFSHETALALLGVALPEHPHRLRIHVSTHRPAREPRVRGIVGHRLQRREPATILTSDGLPVEHPVRAWRQCGLLWRLDDLIAAADHLLLPARRLAEVEDLRDEIRSMGDVRSGILRRALADARIGVESPRETKLRLVIVRAGLPEPIPGWELRDPRGEFIARLDLAYPRWRVAPEYDGRQHAEDPKQFARDADRWEAIRRASWTLVRVLSHHLDGPRPVAVERVRSALLDAGWRPGMPS</sequence>
<organism evidence="1 2">
    <name type="scientific">Microbacterium azadirachtae</name>
    <dbReference type="NCBI Taxonomy" id="582680"/>
    <lineage>
        <taxon>Bacteria</taxon>
        <taxon>Bacillati</taxon>
        <taxon>Actinomycetota</taxon>
        <taxon>Actinomycetes</taxon>
        <taxon>Micrococcales</taxon>
        <taxon>Microbacteriaceae</taxon>
        <taxon>Microbacterium</taxon>
    </lineage>
</organism>
<dbReference type="RefSeq" id="WP_045273831.1">
    <property type="nucleotide sequence ID" value="NZ_JYIX01000040.1"/>
</dbReference>
<accession>A0A0F0LCD0</accession>
<dbReference type="Proteomes" id="UP000033740">
    <property type="component" value="Unassembled WGS sequence"/>
</dbReference>
<dbReference type="STRING" id="582680.RS86_03812"/>
<dbReference type="SUPFAM" id="SSF52980">
    <property type="entry name" value="Restriction endonuclease-like"/>
    <property type="match status" value="1"/>
</dbReference>